<sequence length="78" mass="8623">MNKNALDTAWIETQLRDAHWHTSSFSSGGTNCVQVAFLDGGIVALRDSKNPQKPPHLFTDAEYNAFVGGIEHGELRRP</sequence>
<dbReference type="Proteomes" id="UP000660745">
    <property type="component" value="Unassembled WGS sequence"/>
</dbReference>
<proteinExistence type="predicted"/>
<reference evidence="2" key="1">
    <citation type="journal article" date="2014" name="Int. J. Syst. Evol. Microbiol.">
        <title>Complete genome sequence of Corynebacterium casei LMG S-19264T (=DSM 44701T), isolated from a smear-ripened cheese.</title>
        <authorList>
            <consortium name="US DOE Joint Genome Institute (JGI-PGF)"/>
            <person name="Walter F."/>
            <person name="Albersmeier A."/>
            <person name="Kalinowski J."/>
            <person name="Ruckert C."/>
        </authorList>
    </citation>
    <scope>NUCLEOTIDE SEQUENCE</scope>
    <source>
        <strain evidence="2">CGMCC 4.7430</strain>
    </source>
</reference>
<keyword evidence="3" id="KW-1185">Reference proteome</keyword>
<evidence type="ECO:0000313" key="2">
    <source>
        <dbReference type="EMBL" id="GGP16562.1"/>
    </source>
</evidence>
<organism evidence="2 3">
    <name type="scientific">Nonomuraea glycinis</name>
    <dbReference type="NCBI Taxonomy" id="2047744"/>
    <lineage>
        <taxon>Bacteria</taxon>
        <taxon>Bacillati</taxon>
        <taxon>Actinomycetota</taxon>
        <taxon>Actinomycetes</taxon>
        <taxon>Streptosporangiales</taxon>
        <taxon>Streptosporangiaceae</taxon>
        <taxon>Nonomuraea</taxon>
    </lineage>
</organism>
<gene>
    <name evidence="2" type="ORF">GCM10012278_80850</name>
</gene>
<evidence type="ECO:0000313" key="3">
    <source>
        <dbReference type="Proteomes" id="UP000660745"/>
    </source>
</evidence>
<dbReference type="InterPro" id="IPR007278">
    <property type="entry name" value="DUF397"/>
</dbReference>
<dbReference type="EMBL" id="BMNK01000021">
    <property type="protein sequence ID" value="GGP16562.1"/>
    <property type="molecule type" value="Genomic_DNA"/>
</dbReference>
<feature type="domain" description="DUF397" evidence="1">
    <location>
        <begin position="18"/>
        <end position="70"/>
    </location>
</feature>
<reference evidence="2" key="2">
    <citation type="submission" date="2020-09" db="EMBL/GenBank/DDBJ databases">
        <authorList>
            <person name="Sun Q."/>
            <person name="Zhou Y."/>
        </authorList>
    </citation>
    <scope>NUCLEOTIDE SEQUENCE</scope>
    <source>
        <strain evidence="2">CGMCC 4.7430</strain>
    </source>
</reference>
<comment type="caution">
    <text evidence="2">The sequence shown here is derived from an EMBL/GenBank/DDBJ whole genome shotgun (WGS) entry which is preliminary data.</text>
</comment>
<dbReference type="Pfam" id="PF04149">
    <property type="entry name" value="DUF397"/>
    <property type="match status" value="1"/>
</dbReference>
<name>A0A918E9E8_9ACTN</name>
<dbReference type="RefSeq" id="WP_189144061.1">
    <property type="nucleotide sequence ID" value="NZ_BMNK01000021.1"/>
</dbReference>
<protein>
    <recommendedName>
        <fullName evidence="1">DUF397 domain-containing protein</fullName>
    </recommendedName>
</protein>
<dbReference type="AlphaFoldDB" id="A0A918E9E8"/>
<accession>A0A918E9E8</accession>
<evidence type="ECO:0000259" key="1">
    <source>
        <dbReference type="Pfam" id="PF04149"/>
    </source>
</evidence>